<evidence type="ECO:0000256" key="11">
    <source>
        <dbReference type="SAM" id="SignalP"/>
    </source>
</evidence>
<dbReference type="PROSITE" id="PS50011">
    <property type="entry name" value="PROTEIN_KINASE_DOM"/>
    <property type="match status" value="1"/>
</dbReference>
<evidence type="ECO:0000256" key="7">
    <source>
        <dbReference type="ARBA" id="ARBA00022840"/>
    </source>
</evidence>
<evidence type="ECO:0000256" key="1">
    <source>
        <dbReference type="ARBA" id="ARBA00004370"/>
    </source>
</evidence>
<dbReference type="AlphaFoldDB" id="A0A2G9H660"/>
<dbReference type="Pfam" id="PF23598">
    <property type="entry name" value="LRR_14"/>
    <property type="match status" value="1"/>
</dbReference>
<dbReference type="PROSITE" id="PS51450">
    <property type="entry name" value="LRR"/>
    <property type="match status" value="1"/>
</dbReference>
<dbReference type="PANTHER" id="PTHR48010">
    <property type="entry name" value="OS05G0588300 PROTEIN"/>
    <property type="match status" value="1"/>
</dbReference>
<evidence type="ECO:0000259" key="12">
    <source>
        <dbReference type="PROSITE" id="PS50011"/>
    </source>
</evidence>
<dbReference type="InterPro" id="IPR001611">
    <property type="entry name" value="Leu-rich_rpt"/>
</dbReference>
<keyword evidence="14" id="KW-1185">Reference proteome</keyword>
<dbReference type="InterPro" id="IPR003591">
    <property type="entry name" value="Leu-rich_rpt_typical-subtyp"/>
</dbReference>
<dbReference type="SUPFAM" id="SSF52058">
    <property type="entry name" value="L domain-like"/>
    <property type="match status" value="1"/>
</dbReference>
<proteinExistence type="predicted"/>
<dbReference type="Proteomes" id="UP000231279">
    <property type="component" value="Unassembled WGS sequence"/>
</dbReference>
<keyword evidence="8 10" id="KW-1133">Transmembrane helix</keyword>
<evidence type="ECO:0000256" key="9">
    <source>
        <dbReference type="ARBA" id="ARBA00023136"/>
    </source>
</evidence>
<feature type="transmembrane region" description="Helical" evidence="10">
    <location>
        <begin position="235"/>
        <end position="260"/>
    </location>
</feature>
<keyword evidence="9 10" id="KW-0472">Membrane</keyword>
<dbReference type="STRING" id="429701.A0A2G9H660"/>
<dbReference type="GO" id="GO:0051707">
    <property type="term" value="P:response to other organism"/>
    <property type="evidence" value="ECO:0007669"/>
    <property type="project" value="UniProtKB-ARBA"/>
</dbReference>
<accession>A0A2G9H660</accession>
<evidence type="ECO:0000256" key="10">
    <source>
        <dbReference type="SAM" id="Phobius"/>
    </source>
</evidence>
<feature type="signal peptide" evidence="11">
    <location>
        <begin position="1"/>
        <end position="22"/>
    </location>
</feature>
<reference evidence="14" key="1">
    <citation type="journal article" date="2018" name="Gigascience">
        <title>Genome assembly of the Pink Ipe (Handroanthus impetiginosus, Bignoniaceae), a highly valued, ecologically keystone Neotropical timber forest tree.</title>
        <authorList>
            <person name="Silva-Junior O.B."/>
            <person name="Grattapaglia D."/>
            <person name="Novaes E."/>
            <person name="Collevatti R.G."/>
        </authorList>
    </citation>
    <scope>NUCLEOTIDE SEQUENCE [LARGE SCALE GENOMIC DNA]</scope>
    <source>
        <strain evidence="14">cv. UFG-1</strain>
    </source>
</reference>
<comment type="caution">
    <text evidence="13">The sequence shown here is derived from an EMBL/GenBank/DDBJ whole genome shotgun (WGS) entry which is preliminary data.</text>
</comment>
<dbReference type="InterPro" id="IPR055414">
    <property type="entry name" value="LRR_R13L4/SHOC2-like"/>
</dbReference>
<comment type="subcellular location">
    <subcellularLocation>
        <location evidence="1">Membrane</location>
    </subcellularLocation>
</comment>
<evidence type="ECO:0000256" key="3">
    <source>
        <dbReference type="ARBA" id="ARBA00022692"/>
    </source>
</evidence>
<dbReference type="InterPro" id="IPR000719">
    <property type="entry name" value="Prot_kinase_dom"/>
</dbReference>
<dbReference type="Gene3D" id="3.80.10.10">
    <property type="entry name" value="Ribonuclease Inhibitor"/>
    <property type="match status" value="1"/>
</dbReference>
<feature type="domain" description="Protein kinase" evidence="12">
    <location>
        <begin position="345"/>
        <end position="547"/>
    </location>
</feature>
<organism evidence="13 14">
    <name type="scientific">Handroanthus impetiginosus</name>
    <dbReference type="NCBI Taxonomy" id="429701"/>
    <lineage>
        <taxon>Eukaryota</taxon>
        <taxon>Viridiplantae</taxon>
        <taxon>Streptophyta</taxon>
        <taxon>Embryophyta</taxon>
        <taxon>Tracheophyta</taxon>
        <taxon>Spermatophyta</taxon>
        <taxon>Magnoliopsida</taxon>
        <taxon>eudicotyledons</taxon>
        <taxon>Gunneridae</taxon>
        <taxon>Pentapetalae</taxon>
        <taxon>asterids</taxon>
        <taxon>lamiids</taxon>
        <taxon>Lamiales</taxon>
        <taxon>Bignoniaceae</taxon>
        <taxon>Crescentiina</taxon>
        <taxon>Tabebuia alliance</taxon>
        <taxon>Handroanthus</taxon>
    </lineage>
</organism>
<evidence type="ECO:0000313" key="14">
    <source>
        <dbReference type="Proteomes" id="UP000231279"/>
    </source>
</evidence>
<keyword evidence="4 11" id="KW-0732">Signal</keyword>
<dbReference type="Pfam" id="PF08263">
    <property type="entry name" value="LRRNT_2"/>
    <property type="match status" value="1"/>
</dbReference>
<evidence type="ECO:0000256" key="6">
    <source>
        <dbReference type="ARBA" id="ARBA00022741"/>
    </source>
</evidence>
<keyword evidence="3 10" id="KW-0812">Transmembrane</keyword>
<protein>
    <submittedName>
        <fullName evidence="13">Mitogen-activated protein kinase (MAPK) kinase MKK3/MKK6</fullName>
        <ecNumber evidence="13">2.7.11.1</ecNumber>
    </submittedName>
</protein>
<dbReference type="SUPFAM" id="SSF56112">
    <property type="entry name" value="Protein kinase-like (PK-like)"/>
    <property type="match status" value="1"/>
</dbReference>
<keyword evidence="6" id="KW-0547">Nucleotide-binding</keyword>
<dbReference type="Gene3D" id="1.10.510.10">
    <property type="entry name" value="Transferase(Phosphotransferase) domain 1"/>
    <property type="match status" value="1"/>
</dbReference>
<keyword evidence="2" id="KW-0433">Leucine-rich repeat</keyword>
<keyword evidence="7" id="KW-0067">ATP-binding</keyword>
<dbReference type="GO" id="GO:0006952">
    <property type="term" value="P:defense response"/>
    <property type="evidence" value="ECO:0007669"/>
    <property type="project" value="UniProtKB-ARBA"/>
</dbReference>
<evidence type="ECO:0000256" key="8">
    <source>
        <dbReference type="ARBA" id="ARBA00022989"/>
    </source>
</evidence>
<dbReference type="SMART" id="SM00369">
    <property type="entry name" value="LRR_TYP"/>
    <property type="match status" value="4"/>
</dbReference>
<dbReference type="InterPro" id="IPR013210">
    <property type="entry name" value="LRR_N_plant-typ"/>
</dbReference>
<dbReference type="OrthoDB" id="283575at2759"/>
<keyword evidence="13" id="KW-0808">Transferase</keyword>
<dbReference type="InterPro" id="IPR050994">
    <property type="entry name" value="At_inactive_RLKs"/>
</dbReference>
<dbReference type="Pfam" id="PF07714">
    <property type="entry name" value="PK_Tyr_Ser-Thr"/>
    <property type="match status" value="1"/>
</dbReference>
<feature type="chain" id="PRO_5013842963" evidence="11">
    <location>
        <begin position="23"/>
        <end position="547"/>
    </location>
</feature>
<dbReference type="InterPro" id="IPR011009">
    <property type="entry name" value="Kinase-like_dom_sf"/>
</dbReference>
<keyword evidence="5" id="KW-0677">Repeat</keyword>
<dbReference type="EC" id="2.7.11.1" evidence="13"/>
<sequence length="547" mass="60729">MLTSHHHLLLILSLTFLPSILSNISADRSALLHLQDFVRGRTLRWNATATTPCLWRGVGCDTTTNRVVALRLPSSGLRGQIPPNSIGNLTELRNLSLRGNSLSGELPSDLASCTQLEELHLQGNRFSGEIPASIFTLRNLLRVNLAQNSFSGNLSSGFNNLTKLRNLYLENNQFTGSLPDFESLTDLRKFNVSFNRLSGSVPSRLGKFSGQSFLGTSLCGDPLVSCSSGNEDNKLSGGAIAGIAVGSCIVLLVILIVLFVSWRKYRTKKILPQRSPIRPSPVRLVEHELRNPNPVEGNRLDNNFSSEIITQNHVKHRMVTKKSESDGLVFFGDNVQVFRLQELLRSSAEVLGRGTAGSTYRAYLESGVEVVVKRLKGVCVREEEFRPKIEEVASLVHENLEPVRGYFYGRDEKLLLYEPMSKGSLSELLHGDNKRPLSWEIRVKVALETAHGIEFLHSRSPGTTHGNIKSSNIFLTDYYNARISEFGLTQLISPISILNGYRAPEVTDTRYITQKSDIYSFGVLLLELLSGKEPDNVLTEEGIELPK</sequence>
<evidence type="ECO:0000256" key="4">
    <source>
        <dbReference type="ARBA" id="ARBA00022729"/>
    </source>
</evidence>
<dbReference type="Gene3D" id="3.30.200.20">
    <property type="entry name" value="Phosphorylase Kinase, domain 1"/>
    <property type="match status" value="1"/>
</dbReference>
<keyword evidence="13" id="KW-0418">Kinase</keyword>
<dbReference type="GO" id="GO:0005524">
    <property type="term" value="F:ATP binding"/>
    <property type="evidence" value="ECO:0007669"/>
    <property type="project" value="UniProtKB-KW"/>
</dbReference>
<evidence type="ECO:0000256" key="5">
    <source>
        <dbReference type="ARBA" id="ARBA00022737"/>
    </source>
</evidence>
<dbReference type="EMBL" id="NKXS01002568">
    <property type="protein sequence ID" value="PIN13007.1"/>
    <property type="molecule type" value="Genomic_DNA"/>
</dbReference>
<evidence type="ECO:0000313" key="13">
    <source>
        <dbReference type="EMBL" id="PIN13007.1"/>
    </source>
</evidence>
<dbReference type="GO" id="GO:0016020">
    <property type="term" value="C:membrane"/>
    <property type="evidence" value="ECO:0007669"/>
    <property type="project" value="UniProtKB-SubCell"/>
</dbReference>
<gene>
    <name evidence="13" type="ORF">CDL12_14381</name>
</gene>
<dbReference type="InterPro" id="IPR001245">
    <property type="entry name" value="Ser-Thr/Tyr_kinase_cat_dom"/>
</dbReference>
<dbReference type="InterPro" id="IPR032675">
    <property type="entry name" value="LRR_dom_sf"/>
</dbReference>
<dbReference type="PANTHER" id="PTHR48010:SF32">
    <property type="entry name" value="PROTEIN KINASE DOMAIN-CONTAINING PROTEIN"/>
    <property type="match status" value="1"/>
</dbReference>
<evidence type="ECO:0000256" key="2">
    <source>
        <dbReference type="ARBA" id="ARBA00022614"/>
    </source>
</evidence>
<name>A0A2G9H660_9LAMI</name>
<dbReference type="GO" id="GO:0106310">
    <property type="term" value="F:protein serine kinase activity"/>
    <property type="evidence" value="ECO:0007669"/>
    <property type="project" value="RHEA"/>
</dbReference>
<dbReference type="GO" id="GO:0004674">
    <property type="term" value="F:protein serine/threonine kinase activity"/>
    <property type="evidence" value="ECO:0007669"/>
    <property type="project" value="UniProtKB-EC"/>
</dbReference>
<dbReference type="FunFam" id="3.80.10.10:FF:000234">
    <property type="entry name" value="Probable inactive receptor kinase RLK902"/>
    <property type="match status" value="1"/>
</dbReference>